<reference evidence="2 3" key="1">
    <citation type="submission" date="2019-07" db="EMBL/GenBank/DDBJ databases">
        <title>Whole genome shotgun sequence of Skermanella aerolata NBRC 106429.</title>
        <authorList>
            <person name="Hosoyama A."/>
            <person name="Uohara A."/>
            <person name="Ohji S."/>
            <person name="Ichikawa N."/>
        </authorList>
    </citation>
    <scope>NUCLEOTIDE SEQUENCE [LARGE SCALE GENOMIC DNA]</scope>
    <source>
        <strain evidence="2 3">NBRC 106429</strain>
    </source>
</reference>
<proteinExistence type="predicted"/>
<dbReference type="NCBIfam" id="TIGR02427">
    <property type="entry name" value="protocat_pcaD"/>
    <property type="match status" value="1"/>
</dbReference>
<dbReference type="InterPro" id="IPR029058">
    <property type="entry name" value="AB_hydrolase_fold"/>
</dbReference>
<dbReference type="GO" id="GO:0047570">
    <property type="term" value="F:3-oxoadipate enol-lactonase activity"/>
    <property type="evidence" value="ECO:0007669"/>
    <property type="project" value="InterPro"/>
</dbReference>
<dbReference type="SUPFAM" id="SSF53474">
    <property type="entry name" value="alpha/beta-Hydrolases"/>
    <property type="match status" value="1"/>
</dbReference>
<evidence type="ECO:0000313" key="2">
    <source>
        <dbReference type="EMBL" id="GEO43679.1"/>
    </source>
</evidence>
<dbReference type="PANTHER" id="PTHR43433:SF5">
    <property type="entry name" value="AB HYDROLASE-1 DOMAIN-CONTAINING PROTEIN"/>
    <property type="match status" value="1"/>
</dbReference>
<name>A0A512E4U0_9PROT</name>
<dbReference type="PRINTS" id="PR00111">
    <property type="entry name" value="ABHYDROLASE"/>
</dbReference>
<organism evidence="2 3">
    <name type="scientific">Skermanella aerolata</name>
    <dbReference type="NCBI Taxonomy" id="393310"/>
    <lineage>
        <taxon>Bacteria</taxon>
        <taxon>Pseudomonadati</taxon>
        <taxon>Pseudomonadota</taxon>
        <taxon>Alphaproteobacteria</taxon>
        <taxon>Rhodospirillales</taxon>
        <taxon>Azospirillaceae</taxon>
        <taxon>Skermanella</taxon>
    </lineage>
</organism>
<evidence type="ECO:0000259" key="1">
    <source>
        <dbReference type="Pfam" id="PF00561"/>
    </source>
</evidence>
<dbReference type="Proteomes" id="UP000321523">
    <property type="component" value="Unassembled WGS sequence"/>
</dbReference>
<dbReference type="PANTHER" id="PTHR43433">
    <property type="entry name" value="HYDROLASE, ALPHA/BETA FOLD FAMILY PROTEIN"/>
    <property type="match status" value="1"/>
</dbReference>
<dbReference type="EMBL" id="BJYZ01000127">
    <property type="protein sequence ID" value="GEO43679.1"/>
    <property type="molecule type" value="Genomic_DNA"/>
</dbReference>
<dbReference type="AlphaFoldDB" id="A0A512E4U0"/>
<gene>
    <name evidence="2" type="primary">pcaD_2</name>
    <name evidence="2" type="ORF">SAE02_78270</name>
</gene>
<accession>A0A512E4U0</accession>
<evidence type="ECO:0000313" key="3">
    <source>
        <dbReference type="Proteomes" id="UP000321523"/>
    </source>
</evidence>
<dbReference type="InterPro" id="IPR000073">
    <property type="entry name" value="AB_hydrolase_1"/>
</dbReference>
<dbReference type="Gene3D" id="3.40.50.1820">
    <property type="entry name" value="alpha/beta hydrolase"/>
    <property type="match status" value="1"/>
</dbReference>
<dbReference type="InterPro" id="IPR026968">
    <property type="entry name" value="PcaD/CatD"/>
</dbReference>
<dbReference type="RefSeq" id="WP_044436691.1">
    <property type="nucleotide sequence ID" value="NZ_BJYZ01000127.1"/>
</dbReference>
<dbReference type="OrthoDB" id="9801400at2"/>
<dbReference type="GO" id="GO:0042952">
    <property type="term" value="P:beta-ketoadipate pathway"/>
    <property type="evidence" value="ECO:0007669"/>
    <property type="project" value="InterPro"/>
</dbReference>
<keyword evidence="3" id="KW-1185">Reference proteome</keyword>
<dbReference type="Pfam" id="PF00561">
    <property type="entry name" value="Abhydrolase_1"/>
    <property type="match status" value="1"/>
</dbReference>
<dbReference type="InterPro" id="IPR050471">
    <property type="entry name" value="AB_hydrolase"/>
</dbReference>
<protein>
    <submittedName>
        <fullName evidence="2">3-oxoadipate enol-lactonase</fullName>
    </submittedName>
</protein>
<sequence>MPSITVNDVDLHYALSGPEGAPVVAFSNSIGTTLEMWDAQAEALSGHYRCLRYDTRGHGRSSTGDRSIAINDLADDLAGLLDALGLPNAHIVGLSLGGMTAQAFTLRYPERVTSLTLMATAAYLPPAEAWEQRAVTVCRDGMAAISDAVIARWFTPPYPEAFPQKVASVRDRFLQMDPGGYAACCRVIRDMDLRHDIGLITTPTLIIAGADDLATPVALMEDIRARIAGSELVILPNAAHILAIEQADRVNRHLLSFLGAVAA</sequence>
<feature type="domain" description="AB hydrolase-1" evidence="1">
    <location>
        <begin position="28"/>
        <end position="132"/>
    </location>
</feature>
<comment type="caution">
    <text evidence="2">The sequence shown here is derived from an EMBL/GenBank/DDBJ whole genome shotgun (WGS) entry which is preliminary data.</text>
</comment>